<dbReference type="PANTHER" id="PTHR39600:SF1">
    <property type="entry name" value="PEPTIDASE INHIBITOR I78 FAMILY PROTEIN"/>
    <property type="match status" value="1"/>
</dbReference>
<evidence type="ECO:0000313" key="1">
    <source>
        <dbReference type="EMBL" id="MFD1787196.1"/>
    </source>
</evidence>
<dbReference type="Pfam" id="PF11720">
    <property type="entry name" value="Inhibitor_I78"/>
    <property type="match status" value="1"/>
</dbReference>
<dbReference type="Proteomes" id="UP001597283">
    <property type="component" value="Unassembled WGS sequence"/>
</dbReference>
<dbReference type="InterPro" id="IPR021719">
    <property type="entry name" value="Prot_inh_I78"/>
</dbReference>
<proteinExistence type="predicted"/>
<dbReference type="RefSeq" id="WP_380939557.1">
    <property type="nucleotide sequence ID" value="NZ_JBHUFC010000002.1"/>
</dbReference>
<sequence>MKRGMILLAIAPIAGCTVDLNTTGTCRDDRAQGYVGQVYSDAIADRIKVQSRATKVRPIRPGDVVTMDVNTRRVNVSLDENNRVTRIYCG</sequence>
<dbReference type="EMBL" id="JBHUFC010000002">
    <property type="protein sequence ID" value="MFD1787196.1"/>
    <property type="molecule type" value="Genomic_DNA"/>
</dbReference>
<keyword evidence="2" id="KW-1185">Reference proteome</keyword>
<dbReference type="Gene3D" id="3.30.10.10">
    <property type="entry name" value="Trypsin Inhibitor V, subunit A"/>
    <property type="match status" value="1"/>
</dbReference>
<accession>A0ABW4NAX6</accession>
<protein>
    <submittedName>
        <fullName evidence="1">I78 family peptidase inhibitor</fullName>
    </submittedName>
</protein>
<reference evidence="2" key="1">
    <citation type="journal article" date="2019" name="Int. J. Syst. Evol. Microbiol.">
        <title>The Global Catalogue of Microorganisms (GCM) 10K type strain sequencing project: providing services to taxonomists for standard genome sequencing and annotation.</title>
        <authorList>
            <consortium name="The Broad Institute Genomics Platform"/>
            <consortium name="The Broad Institute Genome Sequencing Center for Infectious Disease"/>
            <person name="Wu L."/>
            <person name="Ma J."/>
        </authorList>
    </citation>
    <scope>NUCLEOTIDE SEQUENCE [LARGE SCALE GENOMIC DNA]</scope>
    <source>
        <strain evidence="2">Q85</strain>
    </source>
</reference>
<name>A0ABW4NAX6_9SPHN</name>
<evidence type="ECO:0000313" key="2">
    <source>
        <dbReference type="Proteomes" id="UP001597283"/>
    </source>
</evidence>
<gene>
    <name evidence="1" type="ORF">ACFSC3_06405</name>
</gene>
<organism evidence="1 2">
    <name type="scientific">Sphingomonas floccifaciens</name>
    <dbReference type="NCBI Taxonomy" id="1844115"/>
    <lineage>
        <taxon>Bacteria</taxon>
        <taxon>Pseudomonadati</taxon>
        <taxon>Pseudomonadota</taxon>
        <taxon>Alphaproteobacteria</taxon>
        <taxon>Sphingomonadales</taxon>
        <taxon>Sphingomonadaceae</taxon>
        <taxon>Sphingomonas</taxon>
    </lineage>
</organism>
<comment type="caution">
    <text evidence="1">The sequence shown here is derived from an EMBL/GenBank/DDBJ whole genome shotgun (WGS) entry which is preliminary data.</text>
</comment>
<dbReference type="PANTHER" id="PTHR39600">
    <property type="entry name" value="PEPTIDASE INHIBITOR I78 FAMILY PROTEIN"/>
    <property type="match status" value="1"/>
</dbReference>